<dbReference type="InterPro" id="IPR002197">
    <property type="entry name" value="HTH_Fis"/>
</dbReference>
<dbReference type="InterPro" id="IPR009057">
    <property type="entry name" value="Homeodomain-like_sf"/>
</dbReference>
<dbReference type="GO" id="GO:0043565">
    <property type="term" value="F:sequence-specific DNA binding"/>
    <property type="evidence" value="ECO:0007669"/>
    <property type="project" value="InterPro"/>
</dbReference>
<dbReference type="OrthoDB" id="5624883at2"/>
<evidence type="ECO:0000313" key="3">
    <source>
        <dbReference type="Proteomes" id="UP000244755"/>
    </source>
</evidence>
<gene>
    <name evidence="2" type="ORF">DA075_15860</name>
</gene>
<sequence length="86" mass="9575">MAPATTLAEAERKLVIETLIRCRGNRTHAAKMLGISVRTVRNRIAEYRRIGVCLPIYRDVVWSDWPEGEFSLEEAGMMGGPVEGTA</sequence>
<dbReference type="AlphaFoldDB" id="A0A2R4WL29"/>
<protein>
    <recommendedName>
        <fullName evidence="1">DNA binding HTH domain-containing protein</fullName>
    </recommendedName>
</protein>
<dbReference type="KEGG" id="mee:DA075_15860"/>
<keyword evidence="3" id="KW-1185">Reference proteome</keyword>
<dbReference type="RefSeq" id="WP_099954052.1">
    <property type="nucleotide sequence ID" value="NZ_CP028843.1"/>
</dbReference>
<dbReference type="SUPFAM" id="SSF46689">
    <property type="entry name" value="Homeodomain-like"/>
    <property type="match status" value="1"/>
</dbReference>
<dbReference type="Pfam" id="PF02954">
    <property type="entry name" value="HTH_8"/>
    <property type="match status" value="1"/>
</dbReference>
<dbReference type="EMBL" id="CP028843">
    <property type="protein sequence ID" value="AWB22216.1"/>
    <property type="molecule type" value="Genomic_DNA"/>
</dbReference>
<name>A0A2R4WL29_9HYPH</name>
<feature type="domain" description="DNA binding HTH" evidence="1">
    <location>
        <begin position="6"/>
        <end position="47"/>
    </location>
</feature>
<reference evidence="2 3" key="1">
    <citation type="submission" date="2018-04" db="EMBL/GenBank/DDBJ databases">
        <title>Methylobacterium sp. PR1016A genome.</title>
        <authorList>
            <person name="Park W."/>
        </authorList>
    </citation>
    <scope>NUCLEOTIDE SEQUENCE [LARGE SCALE GENOMIC DNA]</scope>
    <source>
        <strain evidence="2 3">PR1016A</strain>
    </source>
</reference>
<dbReference type="Gene3D" id="1.10.10.60">
    <property type="entry name" value="Homeodomain-like"/>
    <property type="match status" value="1"/>
</dbReference>
<organism evidence="2 3">
    <name type="scientific">Methylobacterium currus</name>
    <dbReference type="NCBI Taxonomy" id="2051553"/>
    <lineage>
        <taxon>Bacteria</taxon>
        <taxon>Pseudomonadati</taxon>
        <taxon>Pseudomonadota</taxon>
        <taxon>Alphaproteobacteria</taxon>
        <taxon>Hyphomicrobiales</taxon>
        <taxon>Methylobacteriaceae</taxon>
        <taxon>Methylobacterium</taxon>
    </lineage>
</organism>
<dbReference type="PRINTS" id="PR01590">
    <property type="entry name" value="HTHFIS"/>
</dbReference>
<dbReference type="Proteomes" id="UP000244755">
    <property type="component" value="Chromosome 1"/>
</dbReference>
<evidence type="ECO:0000313" key="2">
    <source>
        <dbReference type="EMBL" id="AWB22216.1"/>
    </source>
</evidence>
<accession>A0A2R4WL29</accession>
<evidence type="ECO:0000259" key="1">
    <source>
        <dbReference type="Pfam" id="PF02954"/>
    </source>
</evidence>
<proteinExistence type="predicted"/>